<evidence type="ECO:0000259" key="2">
    <source>
        <dbReference type="Pfam" id="PF24481"/>
    </source>
</evidence>
<feature type="coiled-coil region" evidence="1">
    <location>
        <begin position="108"/>
        <end position="156"/>
    </location>
</feature>
<dbReference type="EMBL" id="LSTQ01000005">
    <property type="protein sequence ID" value="OAH31289.1"/>
    <property type="molecule type" value="Genomic_DNA"/>
</dbReference>
<gene>
    <name evidence="3" type="ORF">AYJ05_10560</name>
</gene>
<accession>A0A177IQW7</accession>
<feature type="domain" description="CT398-like coiled coil hairpin" evidence="2">
    <location>
        <begin position="19"/>
        <end position="191"/>
    </location>
</feature>
<name>A0A177IQW7_9CORY</name>
<reference evidence="4" key="1">
    <citation type="submission" date="2016-02" db="EMBL/GenBank/DDBJ databases">
        <authorList>
            <person name="Kaur G."/>
            <person name="Nair G.R."/>
            <person name="Mayilraj S."/>
        </authorList>
    </citation>
    <scope>NUCLEOTIDE SEQUENCE [LARGE SCALE GENOMIC DNA]</scope>
    <source>
        <strain evidence="4">GA-15</strain>
    </source>
</reference>
<dbReference type="AlphaFoldDB" id="A0A177IQW7"/>
<comment type="caution">
    <text evidence="3">The sequence shown here is derived from an EMBL/GenBank/DDBJ whole genome shotgun (WGS) entry which is preliminary data.</text>
</comment>
<dbReference type="Pfam" id="PF24481">
    <property type="entry name" value="CT398_CC"/>
    <property type="match status" value="1"/>
</dbReference>
<sequence>MKLEPKKQQVLLELSRTMRLNAVGAQAPELAEKADLEKAETEHKRALDAAAAAQMAVDDVENDILRIQSDERKLRKRERDDKAQLSAATDPDVRRELEHDRYAAKSRIADLMSELQEAHNEIHALRNNRDVHGARVDEAARKVETARRALEAAQEAVPAGPERDIDREIAELRAQLDDDVLAEFERQRLENGVGVEAFKAEKTCGSCSMVLPPAERAAILNAPKNEMPQCSDCGSYLVRPA</sequence>
<feature type="coiled-coil region" evidence="1">
    <location>
        <begin position="36"/>
        <end position="77"/>
    </location>
</feature>
<evidence type="ECO:0000256" key="1">
    <source>
        <dbReference type="SAM" id="Coils"/>
    </source>
</evidence>
<dbReference type="Gene3D" id="1.10.287.1490">
    <property type="match status" value="1"/>
</dbReference>
<evidence type="ECO:0000313" key="4">
    <source>
        <dbReference type="Proteomes" id="UP000076947"/>
    </source>
</evidence>
<dbReference type="OrthoDB" id="9784388at2"/>
<dbReference type="RefSeq" id="WP_066838036.1">
    <property type="nucleotide sequence ID" value="NZ_LSTQ01000005.1"/>
</dbReference>
<evidence type="ECO:0000313" key="3">
    <source>
        <dbReference type="EMBL" id="OAH31289.1"/>
    </source>
</evidence>
<organism evidence="3 4">
    <name type="scientific">Corynebacterium stationis</name>
    <dbReference type="NCBI Taxonomy" id="1705"/>
    <lineage>
        <taxon>Bacteria</taxon>
        <taxon>Bacillati</taxon>
        <taxon>Actinomycetota</taxon>
        <taxon>Actinomycetes</taxon>
        <taxon>Mycobacteriales</taxon>
        <taxon>Corynebacteriaceae</taxon>
        <taxon>Corynebacterium</taxon>
    </lineage>
</organism>
<dbReference type="Proteomes" id="UP000076947">
    <property type="component" value="Unassembled WGS sequence"/>
</dbReference>
<proteinExistence type="predicted"/>
<keyword evidence="1" id="KW-0175">Coiled coil</keyword>
<dbReference type="InterPro" id="IPR056003">
    <property type="entry name" value="CT398_CC_hairpin"/>
</dbReference>
<keyword evidence="4" id="KW-1185">Reference proteome</keyword>
<dbReference type="STRING" id="1705.CA21670_03785"/>
<protein>
    <recommendedName>
        <fullName evidence="2">CT398-like coiled coil hairpin domain-containing protein</fullName>
    </recommendedName>
</protein>